<dbReference type="AlphaFoldDB" id="A0A3L6QD59"/>
<proteinExistence type="predicted"/>
<dbReference type="Proteomes" id="UP000275267">
    <property type="component" value="Unassembled WGS sequence"/>
</dbReference>
<comment type="caution">
    <text evidence="2">The sequence shown here is derived from an EMBL/GenBank/DDBJ whole genome shotgun (WGS) entry which is preliminary data.</text>
</comment>
<name>A0A3L6QD59_PANMI</name>
<dbReference type="EMBL" id="PQIB02000013">
    <property type="protein sequence ID" value="RLM75553.1"/>
    <property type="molecule type" value="Genomic_DNA"/>
</dbReference>
<dbReference type="OrthoDB" id="10067222at2759"/>
<keyword evidence="3" id="KW-1185">Reference proteome</keyword>
<evidence type="ECO:0000256" key="1">
    <source>
        <dbReference type="SAM" id="MobiDB-lite"/>
    </source>
</evidence>
<sequence length="109" mass="11746">MTSFPIAPRVFCHHGAFEPEYWTGVDGEDESVRRGADLSGSWQQGHSATYNAPVAYLSRLQGFSPPPVRKGASRRLPRLIGRQAEPMARPLGRERPNVGGRAAGTGAGC</sequence>
<evidence type="ECO:0000313" key="3">
    <source>
        <dbReference type="Proteomes" id="UP000275267"/>
    </source>
</evidence>
<accession>A0A3L6QD59</accession>
<organism evidence="2 3">
    <name type="scientific">Panicum miliaceum</name>
    <name type="common">Proso millet</name>
    <name type="synonym">Broomcorn millet</name>
    <dbReference type="NCBI Taxonomy" id="4540"/>
    <lineage>
        <taxon>Eukaryota</taxon>
        <taxon>Viridiplantae</taxon>
        <taxon>Streptophyta</taxon>
        <taxon>Embryophyta</taxon>
        <taxon>Tracheophyta</taxon>
        <taxon>Spermatophyta</taxon>
        <taxon>Magnoliopsida</taxon>
        <taxon>Liliopsida</taxon>
        <taxon>Poales</taxon>
        <taxon>Poaceae</taxon>
        <taxon>PACMAD clade</taxon>
        <taxon>Panicoideae</taxon>
        <taxon>Panicodae</taxon>
        <taxon>Paniceae</taxon>
        <taxon>Panicinae</taxon>
        <taxon>Panicum</taxon>
        <taxon>Panicum sect. Panicum</taxon>
    </lineage>
</organism>
<feature type="region of interest" description="Disordered" evidence="1">
    <location>
        <begin position="66"/>
        <end position="109"/>
    </location>
</feature>
<protein>
    <submittedName>
        <fullName evidence="2">Uncharacterized protein</fullName>
    </submittedName>
</protein>
<reference evidence="3" key="1">
    <citation type="journal article" date="2019" name="Nat. Commun.">
        <title>The genome of broomcorn millet.</title>
        <authorList>
            <person name="Zou C."/>
            <person name="Miki D."/>
            <person name="Li D."/>
            <person name="Tang Q."/>
            <person name="Xiao L."/>
            <person name="Rajput S."/>
            <person name="Deng P."/>
            <person name="Jia W."/>
            <person name="Huang R."/>
            <person name="Zhang M."/>
            <person name="Sun Y."/>
            <person name="Hu J."/>
            <person name="Fu X."/>
            <person name="Schnable P.S."/>
            <person name="Li F."/>
            <person name="Zhang H."/>
            <person name="Feng B."/>
            <person name="Zhu X."/>
            <person name="Liu R."/>
            <person name="Schnable J.C."/>
            <person name="Zhu J.-K."/>
            <person name="Zhang H."/>
        </authorList>
    </citation>
    <scope>NUCLEOTIDE SEQUENCE [LARGE SCALE GENOMIC DNA]</scope>
</reference>
<evidence type="ECO:0000313" key="2">
    <source>
        <dbReference type="EMBL" id="RLM75553.1"/>
    </source>
</evidence>
<gene>
    <name evidence="2" type="ORF">C2845_PM15G00360</name>
</gene>